<dbReference type="InterPro" id="IPR036116">
    <property type="entry name" value="FN3_sf"/>
</dbReference>
<evidence type="ECO:0000259" key="12">
    <source>
        <dbReference type="PROSITE" id="PS50853"/>
    </source>
</evidence>
<dbReference type="Pfam" id="PF07679">
    <property type="entry name" value="I-set"/>
    <property type="match status" value="2"/>
</dbReference>
<comment type="subcellular location">
    <subcellularLocation>
        <location evidence="1">Membrane</location>
        <topology evidence="1">Single-pass membrane protein</topology>
    </subcellularLocation>
</comment>
<dbReference type="PANTHER" id="PTHR45080">
    <property type="entry name" value="CONTACTIN 5"/>
    <property type="match status" value="1"/>
</dbReference>
<evidence type="ECO:0000256" key="3">
    <source>
        <dbReference type="ARBA" id="ARBA00022729"/>
    </source>
</evidence>
<dbReference type="Proteomes" id="UP000887566">
    <property type="component" value="Unplaced"/>
</dbReference>
<dbReference type="SUPFAM" id="SSF48726">
    <property type="entry name" value="Immunoglobulin"/>
    <property type="match status" value="5"/>
</dbReference>
<dbReference type="GO" id="GO:0030424">
    <property type="term" value="C:axon"/>
    <property type="evidence" value="ECO:0007669"/>
    <property type="project" value="TreeGrafter"/>
</dbReference>
<dbReference type="InterPro" id="IPR013783">
    <property type="entry name" value="Ig-like_fold"/>
</dbReference>
<evidence type="ECO:0000256" key="10">
    <source>
        <dbReference type="SAM" id="MobiDB-lite"/>
    </source>
</evidence>
<evidence type="ECO:0000256" key="6">
    <source>
        <dbReference type="ARBA" id="ARBA00022989"/>
    </source>
</evidence>
<dbReference type="SMART" id="SM00409">
    <property type="entry name" value="IG"/>
    <property type="match status" value="5"/>
</dbReference>
<dbReference type="InterPro" id="IPR013098">
    <property type="entry name" value="Ig_I-set"/>
</dbReference>
<keyword evidence="3" id="KW-0732">Signal</keyword>
<keyword evidence="9" id="KW-0393">Immunoglobulin domain</keyword>
<name>A0A914V5B3_9BILA</name>
<keyword evidence="5" id="KW-0130">Cell adhesion</keyword>
<feature type="domain" description="Fibronectin type-III" evidence="12">
    <location>
        <begin position="486"/>
        <end position="572"/>
    </location>
</feature>
<dbReference type="FunFam" id="2.60.40.10:FF:000017">
    <property type="entry name" value="Down syndrome cell adhesion molecule b"/>
    <property type="match status" value="1"/>
</dbReference>
<evidence type="ECO:0000256" key="7">
    <source>
        <dbReference type="ARBA" id="ARBA00023136"/>
    </source>
</evidence>
<protein>
    <submittedName>
        <fullName evidence="14">Uncharacterized protein</fullName>
    </submittedName>
</protein>
<dbReference type="PROSITE" id="PS50835">
    <property type="entry name" value="IG_LIKE"/>
    <property type="match status" value="4"/>
</dbReference>
<dbReference type="WBParaSite" id="PSAMB.scaffold1552size30058.g13752.t1">
    <property type="protein sequence ID" value="PSAMB.scaffold1552size30058.g13752.t1"/>
    <property type="gene ID" value="PSAMB.scaffold1552size30058.g13752"/>
</dbReference>
<keyword evidence="13" id="KW-1185">Reference proteome</keyword>
<proteinExistence type="predicted"/>
<dbReference type="SMART" id="SM00060">
    <property type="entry name" value="FN3"/>
    <property type="match status" value="1"/>
</dbReference>
<feature type="domain" description="Ig-like" evidence="11">
    <location>
        <begin position="115"/>
        <end position="201"/>
    </location>
</feature>
<dbReference type="PANTHER" id="PTHR45080:SF8">
    <property type="entry name" value="IG-LIKE DOMAIN-CONTAINING PROTEIN"/>
    <property type="match status" value="1"/>
</dbReference>
<keyword evidence="6" id="KW-1133">Transmembrane helix</keyword>
<evidence type="ECO:0000313" key="13">
    <source>
        <dbReference type="Proteomes" id="UP000887566"/>
    </source>
</evidence>
<dbReference type="Pfam" id="PF13927">
    <property type="entry name" value="Ig_3"/>
    <property type="match status" value="2"/>
</dbReference>
<sequence>MPQTAGRRRRHRDRRRRMRSGRRAATFGHSHAVIDVIEEAAATPIASPTFAGAVVDGGLDSTIAGRLARGADRSLTIHAVRPSDAGIYQCTIKLFNRPADHPTGPRVELFVHSKPTIAEFATVDFYRAIGEQVVLECSADGSPKPAVQWLLDGRRVVDEQSRILIRDGRLEITDLKATDEGEYKCVASNDEGTAERSARISFAKAPHFEFAPRNRTALDGSSFFWRCDARADPNQLTYRWFFSDKEVKFSDLGLRSVIEEGDLRISPIHRSDSGWYRCVASNGFGAEASASAYLDVQYQAQVLSSTPQVQTLPLGLPADLHCDVDANPSASFVNWAKDGRVLSVGNDTRYDRVETGAALRITGVERSDAGLYTCQAYNAIGGSSPYEIHVLVSEPPFYTVTPEPNSYRREGEDVTLFCGGGGTPEPKIYWRRKDGRPLSARAKEEGRATLSINNIHYEDHGVYECIVQNDIATLSKEAVVVVDDTRPQQPTDVRAVSRVDGAHISWKPAFDGGHEQTFTIRYRPLDSSDAWQVVDAGQRSEFDVTNLRPSTTYEFLVEPNGVSVSSGYQLRI</sequence>
<feature type="domain" description="Ig-like" evidence="11">
    <location>
        <begin position="301"/>
        <end position="393"/>
    </location>
</feature>
<keyword evidence="4" id="KW-0677">Repeat</keyword>
<feature type="region of interest" description="Disordered" evidence="10">
    <location>
        <begin position="1"/>
        <end position="24"/>
    </location>
</feature>
<dbReference type="GO" id="GO:0043025">
    <property type="term" value="C:neuronal cell body"/>
    <property type="evidence" value="ECO:0007669"/>
    <property type="project" value="TreeGrafter"/>
</dbReference>
<dbReference type="GO" id="GO:0050808">
    <property type="term" value="P:synapse organization"/>
    <property type="evidence" value="ECO:0007669"/>
    <property type="project" value="TreeGrafter"/>
</dbReference>
<keyword evidence="7" id="KW-0472">Membrane</keyword>
<dbReference type="Gene3D" id="2.60.40.10">
    <property type="entry name" value="Immunoglobulins"/>
    <property type="match status" value="5"/>
</dbReference>
<keyword evidence="8" id="KW-1015">Disulfide bond</keyword>
<evidence type="ECO:0000256" key="4">
    <source>
        <dbReference type="ARBA" id="ARBA00022737"/>
    </source>
</evidence>
<evidence type="ECO:0000256" key="5">
    <source>
        <dbReference type="ARBA" id="ARBA00022889"/>
    </source>
</evidence>
<dbReference type="InterPro" id="IPR036179">
    <property type="entry name" value="Ig-like_dom_sf"/>
</dbReference>
<accession>A0A914V5B3</accession>
<feature type="domain" description="Ig-like" evidence="11">
    <location>
        <begin position="206"/>
        <end position="297"/>
    </location>
</feature>
<keyword evidence="2" id="KW-0812">Transmembrane</keyword>
<dbReference type="CDD" id="cd00063">
    <property type="entry name" value="FN3"/>
    <property type="match status" value="1"/>
</dbReference>
<dbReference type="InterPro" id="IPR050958">
    <property type="entry name" value="Cell_Adh-Cytoskel_Orgn"/>
</dbReference>
<dbReference type="InterPro" id="IPR007110">
    <property type="entry name" value="Ig-like_dom"/>
</dbReference>
<dbReference type="GO" id="GO:0008046">
    <property type="term" value="F:axon guidance receptor activity"/>
    <property type="evidence" value="ECO:0007669"/>
    <property type="project" value="TreeGrafter"/>
</dbReference>
<dbReference type="InterPro" id="IPR003598">
    <property type="entry name" value="Ig_sub2"/>
</dbReference>
<evidence type="ECO:0000256" key="9">
    <source>
        <dbReference type="ARBA" id="ARBA00023319"/>
    </source>
</evidence>
<feature type="domain" description="Ig-like" evidence="11">
    <location>
        <begin position="396"/>
        <end position="481"/>
    </location>
</feature>
<dbReference type="SMART" id="SM00408">
    <property type="entry name" value="IGc2"/>
    <property type="match status" value="4"/>
</dbReference>
<evidence type="ECO:0000256" key="2">
    <source>
        <dbReference type="ARBA" id="ARBA00022692"/>
    </source>
</evidence>
<dbReference type="AlphaFoldDB" id="A0A914V5B3"/>
<evidence type="ECO:0000256" key="8">
    <source>
        <dbReference type="ARBA" id="ARBA00023157"/>
    </source>
</evidence>
<dbReference type="InterPro" id="IPR003599">
    <property type="entry name" value="Ig_sub"/>
</dbReference>
<feature type="compositionally biased region" description="Basic residues" evidence="10">
    <location>
        <begin position="1"/>
        <end position="22"/>
    </location>
</feature>
<dbReference type="Pfam" id="PF00041">
    <property type="entry name" value="fn3"/>
    <property type="match status" value="1"/>
</dbReference>
<reference evidence="14" key="1">
    <citation type="submission" date="2022-11" db="UniProtKB">
        <authorList>
            <consortium name="WormBaseParasite"/>
        </authorList>
    </citation>
    <scope>IDENTIFICATION</scope>
</reference>
<dbReference type="CDD" id="cd00096">
    <property type="entry name" value="Ig"/>
    <property type="match status" value="3"/>
</dbReference>
<evidence type="ECO:0000259" key="11">
    <source>
        <dbReference type="PROSITE" id="PS50835"/>
    </source>
</evidence>
<organism evidence="13 14">
    <name type="scientific">Plectus sambesii</name>
    <dbReference type="NCBI Taxonomy" id="2011161"/>
    <lineage>
        <taxon>Eukaryota</taxon>
        <taxon>Metazoa</taxon>
        <taxon>Ecdysozoa</taxon>
        <taxon>Nematoda</taxon>
        <taxon>Chromadorea</taxon>
        <taxon>Plectida</taxon>
        <taxon>Plectina</taxon>
        <taxon>Plectoidea</taxon>
        <taxon>Plectidae</taxon>
        <taxon>Plectus</taxon>
    </lineage>
</organism>
<dbReference type="InterPro" id="IPR003961">
    <property type="entry name" value="FN3_dom"/>
</dbReference>
<dbReference type="GO" id="GO:0007156">
    <property type="term" value="P:homophilic cell adhesion via plasma membrane adhesion molecules"/>
    <property type="evidence" value="ECO:0007669"/>
    <property type="project" value="TreeGrafter"/>
</dbReference>
<dbReference type="PROSITE" id="PS50853">
    <property type="entry name" value="FN3"/>
    <property type="match status" value="1"/>
</dbReference>
<dbReference type="SUPFAM" id="SSF49265">
    <property type="entry name" value="Fibronectin type III"/>
    <property type="match status" value="1"/>
</dbReference>
<evidence type="ECO:0000313" key="14">
    <source>
        <dbReference type="WBParaSite" id="PSAMB.scaffold1552size30058.g13752.t1"/>
    </source>
</evidence>
<evidence type="ECO:0000256" key="1">
    <source>
        <dbReference type="ARBA" id="ARBA00004167"/>
    </source>
</evidence>
<dbReference type="GO" id="GO:0005886">
    <property type="term" value="C:plasma membrane"/>
    <property type="evidence" value="ECO:0007669"/>
    <property type="project" value="TreeGrafter"/>
</dbReference>